<evidence type="ECO:0000313" key="12">
    <source>
        <dbReference type="Proteomes" id="UP000298458"/>
    </source>
</evidence>
<dbReference type="FunFam" id="3.30.230.70:FF:000001">
    <property type="entry name" value="Polyribonucleotide nucleotidyltransferase"/>
    <property type="match status" value="1"/>
</dbReference>
<dbReference type="GO" id="GO:0000175">
    <property type="term" value="F:3'-5'-RNA exonuclease activity"/>
    <property type="evidence" value="ECO:0007669"/>
    <property type="project" value="TreeGrafter"/>
</dbReference>
<dbReference type="InterPro" id="IPR012340">
    <property type="entry name" value="NA-bd_OB-fold"/>
</dbReference>
<dbReference type="InterPro" id="IPR036345">
    <property type="entry name" value="ExoRNase_PH_dom2_sf"/>
</dbReference>
<dbReference type="CDD" id="cd02393">
    <property type="entry name" value="KH-I_PNPase"/>
    <property type="match status" value="1"/>
</dbReference>
<evidence type="ECO:0000256" key="3">
    <source>
        <dbReference type="ARBA" id="ARBA00022490"/>
    </source>
</evidence>
<dbReference type="PROSITE" id="PS50084">
    <property type="entry name" value="KH_TYPE_1"/>
    <property type="match status" value="1"/>
</dbReference>
<dbReference type="InterPro" id="IPR036612">
    <property type="entry name" value="KH_dom_type_1_sf"/>
</dbReference>
<evidence type="ECO:0000256" key="7">
    <source>
        <dbReference type="ARBA" id="ARBA00022842"/>
    </source>
</evidence>
<dbReference type="SUPFAM" id="SSF50249">
    <property type="entry name" value="Nucleic acid-binding proteins"/>
    <property type="match status" value="1"/>
</dbReference>
<dbReference type="PROSITE" id="PS50126">
    <property type="entry name" value="S1"/>
    <property type="match status" value="1"/>
</dbReference>
<dbReference type="SUPFAM" id="SSF54211">
    <property type="entry name" value="Ribosomal protein S5 domain 2-like"/>
    <property type="match status" value="2"/>
</dbReference>
<dbReference type="InterPro" id="IPR012162">
    <property type="entry name" value="PNPase"/>
</dbReference>
<comment type="similarity">
    <text evidence="2 9">Belongs to the polyribonucleotide nucleotidyltransferase family.</text>
</comment>
<evidence type="ECO:0000259" key="10">
    <source>
        <dbReference type="PROSITE" id="PS50126"/>
    </source>
</evidence>
<dbReference type="HAMAP" id="MF_01595">
    <property type="entry name" value="PNPase"/>
    <property type="match status" value="1"/>
</dbReference>
<dbReference type="Pfam" id="PF00575">
    <property type="entry name" value="S1"/>
    <property type="match status" value="1"/>
</dbReference>
<dbReference type="InterPro" id="IPR027408">
    <property type="entry name" value="PNPase/RNase_PH_dom_sf"/>
</dbReference>
<dbReference type="NCBIfam" id="TIGR03591">
    <property type="entry name" value="polynuc_phos"/>
    <property type="match status" value="1"/>
</dbReference>
<proteinExistence type="inferred from homology"/>
<evidence type="ECO:0000313" key="11">
    <source>
        <dbReference type="EMBL" id="TGK10028.1"/>
    </source>
</evidence>
<dbReference type="InterPro" id="IPR004088">
    <property type="entry name" value="KH_dom_type_1"/>
</dbReference>
<feature type="binding site" evidence="9">
    <location>
        <position position="486"/>
    </location>
    <ligand>
        <name>Mg(2+)</name>
        <dbReference type="ChEBI" id="CHEBI:18420"/>
    </ligand>
</feature>
<keyword evidence="8 9" id="KW-0694">RNA-binding</keyword>
<dbReference type="EC" id="2.7.7.8" evidence="9"/>
<dbReference type="Gene3D" id="3.30.230.70">
    <property type="entry name" value="GHMP Kinase, N-terminal domain"/>
    <property type="match status" value="2"/>
</dbReference>
<dbReference type="Gene3D" id="3.30.1370.10">
    <property type="entry name" value="K Homology domain, type 1"/>
    <property type="match status" value="1"/>
</dbReference>
<dbReference type="SMART" id="SM00322">
    <property type="entry name" value="KH"/>
    <property type="match status" value="1"/>
</dbReference>
<dbReference type="GO" id="GO:0006402">
    <property type="term" value="P:mRNA catabolic process"/>
    <property type="evidence" value="ECO:0007669"/>
    <property type="project" value="UniProtKB-UniRule"/>
</dbReference>
<dbReference type="Pfam" id="PF00013">
    <property type="entry name" value="KH_1"/>
    <property type="match status" value="1"/>
</dbReference>
<dbReference type="PIRSF" id="PIRSF005499">
    <property type="entry name" value="PNPase"/>
    <property type="match status" value="1"/>
</dbReference>
<dbReference type="SUPFAM" id="SSF55666">
    <property type="entry name" value="Ribonuclease PH domain 2-like"/>
    <property type="match status" value="2"/>
</dbReference>
<dbReference type="FunFam" id="3.30.230.70:FF:000013">
    <property type="entry name" value="Polyribonucleotide nucleotidyltransferase"/>
    <property type="match status" value="1"/>
</dbReference>
<dbReference type="GO" id="GO:0005829">
    <property type="term" value="C:cytosol"/>
    <property type="evidence" value="ECO:0007669"/>
    <property type="project" value="TreeGrafter"/>
</dbReference>
<comment type="caution">
    <text evidence="11">The sequence shown here is derived from an EMBL/GenBank/DDBJ whole genome shotgun (WGS) entry which is preliminary data.</text>
</comment>
<dbReference type="FunFam" id="3.30.1370.10:FF:000001">
    <property type="entry name" value="Polyribonucleotide nucleotidyltransferase"/>
    <property type="match status" value="1"/>
</dbReference>
<dbReference type="GO" id="GO:0000287">
    <property type="term" value="F:magnesium ion binding"/>
    <property type="evidence" value="ECO:0007669"/>
    <property type="project" value="UniProtKB-UniRule"/>
</dbReference>
<dbReference type="InterPro" id="IPR004087">
    <property type="entry name" value="KH_dom"/>
</dbReference>
<dbReference type="GO" id="GO:0004654">
    <property type="term" value="F:polyribonucleotide nucleotidyltransferase activity"/>
    <property type="evidence" value="ECO:0007669"/>
    <property type="project" value="UniProtKB-UniRule"/>
</dbReference>
<keyword evidence="7 9" id="KW-0460">Magnesium</keyword>
<dbReference type="PANTHER" id="PTHR11252">
    <property type="entry name" value="POLYRIBONUCLEOTIDE NUCLEOTIDYLTRANSFERASE"/>
    <property type="match status" value="1"/>
</dbReference>
<dbReference type="GO" id="GO:0003723">
    <property type="term" value="F:RNA binding"/>
    <property type="evidence" value="ECO:0007669"/>
    <property type="project" value="UniProtKB-UniRule"/>
</dbReference>
<comment type="cofactor">
    <cofactor evidence="9">
        <name>Mg(2+)</name>
        <dbReference type="ChEBI" id="CHEBI:18420"/>
    </cofactor>
</comment>
<dbReference type="InterPro" id="IPR015847">
    <property type="entry name" value="ExoRNase_PH_dom2"/>
</dbReference>
<comment type="catalytic activity">
    <reaction evidence="9">
        <text>RNA(n+1) + phosphate = RNA(n) + a ribonucleoside 5'-diphosphate</text>
        <dbReference type="Rhea" id="RHEA:22096"/>
        <dbReference type="Rhea" id="RHEA-COMP:14527"/>
        <dbReference type="Rhea" id="RHEA-COMP:17342"/>
        <dbReference type="ChEBI" id="CHEBI:43474"/>
        <dbReference type="ChEBI" id="CHEBI:57930"/>
        <dbReference type="ChEBI" id="CHEBI:140395"/>
        <dbReference type="EC" id="2.7.7.8"/>
    </reaction>
</comment>
<dbReference type="Pfam" id="PF03726">
    <property type="entry name" value="PNPase"/>
    <property type="match status" value="1"/>
</dbReference>
<dbReference type="Proteomes" id="UP000298458">
    <property type="component" value="Unassembled WGS sequence"/>
</dbReference>
<comment type="subcellular location">
    <subcellularLocation>
        <location evidence="1 9">Cytoplasm</location>
    </subcellularLocation>
</comment>
<dbReference type="NCBIfam" id="NF008805">
    <property type="entry name" value="PRK11824.1"/>
    <property type="match status" value="1"/>
</dbReference>
<feature type="domain" description="S1 motif" evidence="10">
    <location>
        <begin position="622"/>
        <end position="690"/>
    </location>
</feature>
<dbReference type="Pfam" id="PF03725">
    <property type="entry name" value="RNase_PH_C"/>
    <property type="match status" value="1"/>
</dbReference>
<accession>A0A4R9GDU1</accession>
<evidence type="ECO:0000256" key="6">
    <source>
        <dbReference type="ARBA" id="ARBA00022723"/>
    </source>
</evidence>
<keyword evidence="12" id="KW-1185">Reference proteome</keyword>
<keyword evidence="6 9" id="KW-0479">Metal-binding</keyword>
<comment type="function">
    <text evidence="9">Involved in mRNA degradation. Catalyzes the phosphorolysis of single-stranded polyribonucleotides processively in the 3'- to 5'-direction.</text>
</comment>
<dbReference type="InterPro" id="IPR001247">
    <property type="entry name" value="ExoRNase_PH_dom1"/>
</dbReference>
<dbReference type="EMBL" id="RQET01000008">
    <property type="protein sequence ID" value="TGK10028.1"/>
    <property type="molecule type" value="Genomic_DNA"/>
</dbReference>
<dbReference type="InterPro" id="IPR003029">
    <property type="entry name" value="S1_domain"/>
</dbReference>
<dbReference type="Pfam" id="PF01138">
    <property type="entry name" value="RNase_PH"/>
    <property type="match status" value="2"/>
</dbReference>
<dbReference type="CDD" id="cd11364">
    <property type="entry name" value="RNase_PH_PNPase_2"/>
    <property type="match status" value="1"/>
</dbReference>
<sequence>MAKSISGPFGRDTITLETGDWAKQAHGSVVYKTGNLVLLATVCAADEPKEGQDFFPLTCEYSEKIYSVGRFPGGYFKRESKPYEHEVLNSRIIDRPIRPLFPEGYFCEVQLLVQVLSADNEVSTAGHALNAASAALSISNIPFNGPIAGARIGRINGELVINPTNKEIPNSDLDLIVAGTKTHIVMIEGEAKELSNEEMISALRFAQSHISKFVELQEAWVKELAVVKKEVKLKQKDEALLTTVREYSFDKLSAANRTSDKQSRSKEVANVNKEVVEYFKTTVTDPEKIKDIKNFLHELEYEIVREQVLHEGVRFDGRKLDEIRNISVEMSPLPGAHGSAVFTRGQTQSLGTVTLGTASDNQRYETLEGQKEKNFMLHYNFPAFSVGEVRRSSGPGRREIGHGNLAERALKLVLPKMDDFPYVIRVVSEILESNGSSSMASVCSGSLALMAAGVPIRSSVSGIAMGLFSDDKGRFAVLSDIAGLEDHFGDMDCKIAGTRKGITAFQMDLKVTGVAFEVLESVFAQAQKARFHILDVMEKHISKAAESVSRKAPRIIIKHIPKDRIGELIGPGGKNIRAIIEASGADINIDDDGRVTIAGSSMESAEKAAGMVEGFFAEVEVGKIYEGKVKRITDFGAFVEILPGKEGLCHISKLDSKRVNSVKDVVREGEMIRVRVLNVDKTGKIDLSRRDALEV</sequence>
<organism evidence="11 12">
    <name type="scientific">Leptospira fletcheri</name>
    <dbReference type="NCBI Taxonomy" id="2484981"/>
    <lineage>
        <taxon>Bacteria</taxon>
        <taxon>Pseudomonadati</taxon>
        <taxon>Spirochaetota</taxon>
        <taxon>Spirochaetia</taxon>
        <taxon>Leptospirales</taxon>
        <taxon>Leptospiraceae</taxon>
        <taxon>Leptospira</taxon>
    </lineage>
</organism>
<evidence type="ECO:0000256" key="4">
    <source>
        <dbReference type="ARBA" id="ARBA00022679"/>
    </source>
</evidence>
<evidence type="ECO:0000256" key="2">
    <source>
        <dbReference type="ARBA" id="ARBA00007404"/>
    </source>
</evidence>
<evidence type="ECO:0000256" key="8">
    <source>
        <dbReference type="ARBA" id="ARBA00022884"/>
    </source>
</evidence>
<evidence type="ECO:0000256" key="5">
    <source>
        <dbReference type="ARBA" id="ARBA00022695"/>
    </source>
</evidence>
<dbReference type="FunFam" id="2.40.50.140:FF:000023">
    <property type="entry name" value="Polyribonucleotide nucleotidyltransferase"/>
    <property type="match status" value="1"/>
</dbReference>
<evidence type="ECO:0000256" key="9">
    <source>
        <dbReference type="HAMAP-Rule" id="MF_01595"/>
    </source>
</evidence>
<name>A0A4R9GDU1_9LEPT</name>
<protein>
    <recommendedName>
        <fullName evidence="9">Polyribonucleotide nucleotidyltransferase</fullName>
        <ecNumber evidence="9">2.7.7.8</ecNumber>
    </recommendedName>
    <alternativeName>
        <fullName evidence="9">Polynucleotide phosphorylase</fullName>
        <shortName evidence="9">PNPase</shortName>
    </alternativeName>
</protein>
<feature type="binding site" evidence="9">
    <location>
        <position position="492"/>
    </location>
    <ligand>
        <name>Mg(2+)</name>
        <dbReference type="ChEBI" id="CHEBI:18420"/>
    </ligand>
</feature>
<reference evidence="11" key="1">
    <citation type="journal article" date="2019" name="PLoS Negl. Trop. Dis.">
        <title>Revisiting the worldwide diversity of Leptospira species in the environment.</title>
        <authorList>
            <person name="Vincent A.T."/>
            <person name="Schiettekatte O."/>
            <person name="Bourhy P."/>
            <person name="Veyrier F.J."/>
            <person name="Picardeau M."/>
        </authorList>
    </citation>
    <scope>NUCLEOTIDE SEQUENCE [LARGE SCALE GENOMIC DNA]</scope>
    <source>
        <strain evidence="11">SSW15</strain>
    </source>
</reference>
<dbReference type="Gene3D" id="2.40.50.140">
    <property type="entry name" value="Nucleic acid-binding proteins"/>
    <property type="match status" value="1"/>
</dbReference>
<dbReference type="RefSeq" id="WP_135768391.1">
    <property type="nucleotide sequence ID" value="NZ_RQET01000008.1"/>
</dbReference>
<evidence type="ECO:0000256" key="1">
    <source>
        <dbReference type="ARBA" id="ARBA00004496"/>
    </source>
</evidence>
<keyword evidence="3 9" id="KW-0963">Cytoplasm</keyword>
<dbReference type="GO" id="GO:0006396">
    <property type="term" value="P:RNA processing"/>
    <property type="evidence" value="ECO:0007669"/>
    <property type="project" value="InterPro"/>
</dbReference>
<keyword evidence="5 9" id="KW-0548">Nucleotidyltransferase</keyword>
<keyword evidence="4 9" id="KW-0808">Transferase</keyword>
<dbReference type="InterPro" id="IPR020568">
    <property type="entry name" value="Ribosomal_Su5_D2-typ_SF"/>
</dbReference>
<dbReference type="InterPro" id="IPR015848">
    <property type="entry name" value="PNPase_PH_RNA-bd_bac/org-type"/>
</dbReference>
<dbReference type="AlphaFoldDB" id="A0A4R9GDU1"/>
<dbReference type="CDD" id="cd04472">
    <property type="entry name" value="S1_PNPase"/>
    <property type="match status" value="1"/>
</dbReference>
<dbReference type="SMART" id="SM00316">
    <property type="entry name" value="S1"/>
    <property type="match status" value="1"/>
</dbReference>
<dbReference type="SUPFAM" id="SSF54791">
    <property type="entry name" value="Eukaryotic type KH-domain (KH-domain type I)"/>
    <property type="match status" value="1"/>
</dbReference>
<dbReference type="PANTHER" id="PTHR11252:SF0">
    <property type="entry name" value="POLYRIBONUCLEOTIDE NUCLEOTIDYLTRANSFERASE 1, MITOCHONDRIAL"/>
    <property type="match status" value="1"/>
</dbReference>
<gene>
    <name evidence="9 11" type="primary">pnp</name>
    <name evidence="11" type="ORF">EHO60_11810</name>
</gene>
<dbReference type="OrthoDB" id="9804305at2"/>